<comment type="caution">
    <text evidence="2">The sequence shown here is derived from an EMBL/GenBank/DDBJ whole genome shotgun (WGS) entry which is preliminary data.</text>
</comment>
<organism evidence="2 3">
    <name type="scientific">Flavobacterium akiainvivens</name>
    <dbReference type="NCBI Taxonomy" id="1202724"/>
    <lineage>
        <taxon>Bacteria</taxon>
        <taxon>Pseudomonadati</taxon>
        <taxon>Bacteroidota</taxon>
        <taxon>Flavobacteriia</taxon>
        <taxon>Flavobacteriales</taxon>
        <taxon>Flavobacteriaceae</taxon>
        <taxon>Flavobacterium</taxon>
    </lineage>
</organism>
<dbReference type="PROSITE" id="PS51257">
    <property type="entry name" value="PROKAR_LIPOPROTEIN"/>
    <property type="match status" value="1"/>
</dbReference>
<dbReference type="Proteomes" id="UP000037755">
    <property type="component" value="Unassembled WGS sequence"/>
</dbReference>
<sequence>MTKIKFYIVFILTFLLASCSSDDAMETLEGTWKLKNATVPEGANIQYTDGEVSWTFSQDNQRLTVQNNIMTAGPENIFSGLPSGSYTFYINNDNGNKTLYVEGIDQGIFAYTDANLVINSEADANGVIKVFGR</sequence>
<dbReference type="AlphaFoldDB" id="A0A0M9VI49"/>
<evidence type="ECO:0000313" key="2">
    <source>
        <dbReference type="EMBL" id="KOS06032.1"/>
    </source>
</evidence>
<keyword evidence="3" id="KW-1185">Reference proteome</keyword>
<reference evidence="2 3" key="1">
    <citation type="submission" date="2015-08" db="EMBL/GenBank/DDBJ databases">
        <title>Whole genome sequence of Flavobacterium akiainvivens IK-1T, from decaying Wikstroemia oahuensis, an endemic Hawaiian shrub.</title>
        <authorList>
            <person name="Wan X."/>
            <person name="Hou S."/>
            <person name="Saito J."/>
            <person name="Donachie S."/>
        </authorList>
    </citation>
    <scope>NUCLEOTIDE SEQUENCE [LARGE SCALE GENOMIC DNA]</scope>
    <source>
        <strain evidence="2 3">IK-1</strain>
    </source>
</reference>
<dbReference type="RefSeq" id="WP_054407511.1">
    <property type="nucleotide sequence ID" value="NZ_FOYA01000007.1"/>
</dbReference>
<protein>
    <recommendedName>
        <fullName evidence="4">Lipocalin-like domain-containing protein</fullName>
    </recommendedName>
</protein>
<dbReference type="EMBL" id="LIYD01000005">
    <property type="protein sequence ID" value="KOS06032.1"/>
    <property type="molecule type" value="Genomic_DNA"/>
</dbReference>
<dbReference type="STRING" id="1202724.AM493_08265"/>
<evidence type="ECO:0000313" key="3">
    <source>
        <dbReference type="Proteomes" id="UP000037755"/>
    </source>
</evidence>
<keyword evidence="1" id="KW-0732">Signal</keyword>
<dbReference type="PATRIC" id="fig|1202724.3.peg.1719"/>
<feature type="chain" id="PRO_5005838994" description="Lipocalin-like domain-containing protein" evidence="1">
    <location>
        <begin position="25"/>
        <end position="133"/>
    </location>
</feature>
<gene>
    <name evidence="2" type="ORF">AM493_08265</name>
</gene>
<dbReference type="OrthoDB" id="1201884at2"/>
<proteinExistence type="predicted"/>
<accession>A0A0M9VI49</accession>
<feature type="signal peptide" evidence="1">
    <location>
        <begin position="1"/>
        <end position="24"/>
    </location>
</feature>
<evidence type="ECO:0008006" key="4">
    <source>
        <dbReference type="Google" id="ProtNLM"/>
    </source>
</evidence>
<name>A0A0M9VI49_9FLAO</name>
<evidence type="ECO:0000256" key="1">
    <source>
        <dbReference type="SAM" id="SignalP"/>
    </source>
</evidence>